<keyword evidence="4" id="KW-0677">Repeat</keyword>
<dbReference type="InterPro" id="IPR044751">
    <property type="entry name" value="Ion_transp-like_CBS"/>
</dbReference>
<dbReference type="Proteomes" id="UP000184233">
    <property type="component" value="Unassembled WGS sequence"/>
</dbReference>
<protein>
    <submittedName>
        <fullName evidence="13">Hemolysin</fullName>
    </submittedName>
</protein>
<keyword evidence="6 8" id="KW-0129">CBS domain</keyword>
<evidence type="ECO:0000256" key="4">
    <source>
        <dbReference type="ARBA" id="ARBA00022737"/>
    </source>
</evidence>
<feature type="domain" description="CNNM transmembrane" evidence="12">
    <location>
        <begin position="1"/>
        <end position="201"/>
    </location>
</feature>
<feature type="transmembrane region" description="Helical" evidence="10">
    <location>
        <begin position="135"/>
        <end position="157"/>
    </location>
</feature>
<dbReference type="PANTHER" id="PTHR43099">
    <property type="entry name" value="UPF0053 PROTEIN YRKA"/>
    <property type="match status" value="1"/>
</dbReference>
<evidence type="ECO:0000256" key="8">
    <source>
        <dbReference type="PROSITE-ProRule" id="PRU00703"/>
    </source>
</evidence>
<evidence type="ECO:0000256" key="10">
    <source>
        <dbReference type="SAM" id="Phobius"/>
    </source>
</evidence>
<dbReference type="SUPFAM" id="SSF54631">
    <property type="entry name" value="CBS-domain pair"/>
    <property type="match status" value="1"/>
</dbReference>
<accession>A0A1M3KV14</accession>
<evidence type="ECO:0000256" key="9">
    <source>
        <dbReference type="PROSITE-ProRule" id="PRU01193"/>
    </source>
</evidence>
<organism evidence="13 14">
    <name type="scientific">Candidatus Kapaibacterium thiocyanatum</name>
    <dbReference type="NCBI Taxonomy" id="1895771"/>
    <lineage>
        <taxon>Bacteria</taxon>
        <taxon>Pseudomonadati</taxon>
        <taxon>Candidatus Kapaibacteriota</taxon>
        <taxon>Candidatus Kapaibacteriia</taxon>
        <taxon>Candidatus Kapaibacteriales</taxon>
        <taxon>Candidatus Kapaibacteriaceae</taxon>
        <taxon>Candidatus Kapaibacterium</taxon>
    </lineage>
</organism>
<dbReference type="Pfam" id="PF03471">
    <property type="entry name" value="CorC_HlyC"/>
    <property type="match status" value="1"/>
</dbReference>
<feature type="transmembrane region" description="Helical" evidence="10">
    <location>
        <begin position="6"/>
        <end position="26"/>
    </location>
</feature>
<evidence type="ECO:0000256" key="5">
    <source>
        <dbReference type="ARBA" id="ARBA00022989"/>
    </source>
</evidence>
<dbReference type="PROSITE" id="PS51846">
    <property type="entry name" value="CNNM"/>
    <property type="match status" value="1"/>
</dbReference>
<keyword evidence="3 9" id="KW-0812">Transmembrane</keyword>
<keyword evidence="7 9" id="KW-0472">Membrane</keyword>
<dbReference type="GO" id="GO:0050660">
    <property type="term" value="F:flavin adenine dinucleotide binding"/>
    <property type="evidence" value="ECO:0007669"/>
    <property type="project" value="InterPro"/>
</dbReference>
<dbReference type="SMART" id="SM00116">
    <property type="entry name" value="CBS"/>
    <property type="match status" value="2"/>
</dbReference>
<dbReference type="InterPro" id="IPR016169">
    <property type="entry name" value="FAD-bd_PCMH_sub2"/>
</dbReference>
<dbReference type="SUPFAM" id="SSF56176">
    <property type="entry name" value="FAD-binding/transporter-associated domain-like"/>
    <property type="match status" value="1"/>
</dbReference>
<feature type="transmembrane region" description="Helical" evidence="10">
    <location>
        <begin position="98"/>
        <end position="123"/>
    </location>
</feature>
<sequence length="436" mass="48207">MLGNIALTLFFVLLNGFFVAAEFAIVKVRASQIELKAREGNLLATMARHLLSHMDTYLSASQLGITLASLGLGWIGESVVSSIISDIAGLLGWHPSPALLHTVSASIAFVTITVLHIVLGEMAPKSLAIRRAEQVTMAVALPMRIFYIVFKPVIWSLNESANLLLRMIGIEPVGEHEVHSPEELRYLIQESSKQGALEFSEQELIENVFQFTETTAGQVMVPRSRIIGLEMSMRIDQLLDHVMEEGYSRLPVYKGSVDEITGIVYAKDLLTLMHHKDLIIIHDILHPAYFVSEDVKLKKLLRDMQIHKVHMAIVLDEFGGTAGLITLEDVIEELVGNIQDEYDDETPVLSSTTANDFELLASVHIAEANEVLPFPLPESEDYETIGGLINARAGRIPVPGDTVVLEPYICTILESAPRRVERVKLTLQQQSLSSNG</sequence>
<name>A0A1M3KV14_9BACT</name>
<feature type="domain" description="CBS" evidence="11">
    <location>
        <begin position="284"/>
        <end position="341"/>
    </location>
</feature>
<comment type="caution">
    <text evidence="13">The sequence shown here is derived from an EMBL/GenBank/DDBJ whole genome shotgun (WGS) entry which is preliminary data.</text>
</comment>
<reference evidence="13 14" key="1">
    <citation type="submission" date="2016-09" db="EMBL/GenBank/DDBJ databases">
        <title>Genome-resolved meta-omics ties microbial dynamics to process performance in biotechnology for thiocyanate degradation.</title>
        <authorList>
            <person name="Kantor R.S."/>
            <person name="Huddy R.J."/>
            <person name="Iyer R."/>
            <person name="Thomas B.C."/>
            <person name="Brown C.T."/>
            <person name="Anantharaman K."/>
            <person name="Tringe S."/>
            <person name="Hettich R.L."/>
            <person name="Harrison S.T."/>
            <person name="Banfield J.F."/>
        </authorList>
    </citation>
    <scope>NUCLEOTIDE SEQUENCE [LARGE SCALE GENOMIC DNA]</scope>
    <source>
        <strain evidence="13">59-99</strain>
    </source>
</reference>
<dbReference type="InterPro" id="IPR051676">
    <property type="entry name" value="UPF0053_domain"/>
</dbReference>
<comment type="subcellular location">
    <subcellularLocation>
        <location evidence="1">Cell membrane</location>
        <topology evidence="1">Multi-pass membrane protein</topology>
    </subcellularLocation>
</comment>
<dbReference type="InterPro" id="IPR002550">
    <property type="entry name" value="CNNM"/>
</dbReference>
<dbReference type="Gene3D" id="3.30.465.10">
    <property type="match status" value="1"/>
</dbReference>
<evidence type="ECO:0000256" key="6">
    <source>
        <dbReference type="ARBA" id="ARBA00023122"/>
    </source>
</evidence>
<keyword evidence="5 9" id="KW-1133">Transmembrane helix</keyword>
<feature type="transmembrane region" description="Helical" evidence="10">
    <location>
        <begin position="56"/>
        <end position="75"/>
    </location>
</feature>
<dbReference type="EMBL" id="MKVH01000025">
    <property type="protein sequence ID" value="OJX56239.1"/>
    <property type="molecule type" value="Genomic_DNA"/>
</dbReference>
<feature type="domain" description="CBS" evidence="11">
    <location>
        <begin position="220"/>
        <end position="279"/>
    </location>
</feature>
<dbReference type="AlphaFoldDB" id="A0A1M3KV14"/>
<dbReference type="STRING" id="1895771.BGO89_12930"/>
<dbReference type="Pfam" id="PF00571">
    <property type="entry name" value="CBS"/>
    <property type="match status" value="2"/>
</dbReference>
<dbReference type="PANTHER" id="PTHR43099:SF2">
    <property type="entry name" value="UPF0053 PROTEIN YRKA"/>
    <property type="match status" value="1"/>
</dbReference>
<evidence type="ECO:0000259" key="11">
    <source>
        <dbReference type="PROSITE" id="PS51371"/>
    </source>
</evidence>
<evidence type="ECO:0000313" key="13">
    <source>
        <dbReference type="EMBL" id="OJX56239.1"/>
    </source>
</evidence>
<dbReference type="GO" id="GO:0005886">
    <property type="term" value="C:plasma membrane"/>
    <property type="evidence" value="ECO:0007669"/>
    <property type="project" value="UniProtKB-SubCell"/>
</dbReference>
<evidence type="ECO:0000256" key="7">
    <source>
        <dbReference type="ARBA" id="ARBA00023136"/>
    </source>
</evidence>
<evidence type="ECO:0000313" key="14">
    <source>
        <dbReference type="Proteomes" id="UP000184233"/>
    </source>
</evidence>
<dbReference type="Gene3D" id="3.10.580.10">
    <property type="entry name" value="CBS-domain"/>
    <property type="match status" value="1"/>
</dbReference>
<evidence type="ECO:0000256" key="3">
    <source>
        <dbReference type="ARBA" id="ARBA00022692"/>
    </source>
</evidence>
<keyword evidence="2" id="KW-1003">Cell membrane</keyword>
<evidence type="ECO:0000259" key="12">
    <source>
        <dbReference type="PROSITE" id="PS51846"/>
    </source>
</evidence>
<dbReference type="CDD" id="cd04590">
    <property type="entry name" value="CBS_pair_CorC_HlyC_assoc"/>
    <property type="match status" value="1"/>
</dbReference>
<evidence type="ECO:0000256" key="2">
    <source>
        <dbReference type="ARBA" id="ARBA00022475"/>
    </source>
</evidence>
<proteinExistence type="predicted"/>
<evidence type="ECO:0000256" key="1">
    <source>
        <dbReference type="ARBA" id="ARBA00004651"/>
    </source>
</evidence>
<dbReference type="FunFam" id="3.10.580.10:FF:000002">
    <property type="entry name" value="Magnesium/cobalt efflux protein CorC"/>
    <property type="match status" value="1"/>
</dbReference>
<gene>
    <name evidence="13" type="ORF">BGO89_12930</name>
</gene>
<dbReference type="Pfam" id="PF01595">
    <property type="entry name" value="CNNM"/>
    <property type="match status" value="1"/>
</dbReference>
<dbReference type="SMART" id="SM01091">
    <property type="entry name" value="CorC_HlyC"/>
    <property type="match status" value="1"/>
</dbReference>
<dbReference type="PROSITE" id="PS51371">
    <property type="entry name" value="CBS"/>
    <property type="match status" value="2"/>
</dbReference>
<dbReference type="InterPro" id="IPR036318">
    <property type="entry name" value="FAD-bd_PCMH-like_sf"/>
</dbReference>
<dbReference type="InterPro" id="IPR000644">
    <property type="entry name" value="CBS_dom"/>
</dbReference>
<dbReference type="InterPro" id="IPR005170">
    <property type="entry name" value="Transptr-assoc_dom"/>
</dbReference>
<dbReference type="InterPro" id="IPR046342">
    <property type="entry name" value="CBS_dom_sf"/>
</dbReference>